<dbReference type="PANTHER" id="PTHR43130:SF14">
    <property type="entry name" value="DJ-1_PFPI DOMAIN-CONTAINING PROTEIN"/>
    <property type="match status" value="1"/>
</dbReference>
<reference evidence="2 3" key="1">
    <citation type="submission" date="2014-06" db="EMBL/GenBank/DDBJ databases">
        <title>Whole Genome Sequences of Three Symbiotic Endozoicomonas Bacteria.</title>
        <authorList>
            <person name="Neave M.J."/>
            <person name="Apprill A."/>
            <person name="Voolstra C.R."/>
        </authorList>
    </citation>
    <scope>NUCLEOTIDE SEQUENCE [LARGE SCALE GENOMIC DNA]</scope>
    <source>
        <strain evidence="2 3">DSM 22380</strain>
    </source>
</reference>
<keyword evidence="3" id="KW-1185">Reference proteome</keyword>
<accession>A0A081K9Z8</accession>
<evidence type="ECO:0000259" key="1">
    <source>
        <dbReference type="Pfam" id="PF01965"/>
    </source>
</evidence>
<keyword evidence="2" id="KW-0808">Transferase</keyword>
<dbReference type="GO" id="GO:0016740">
    <property type="term" value="F:transferase activity"/>
    <property type="evidence" value="ECO:0007669"/>
    <property type="project" value="UniProtKB-KW"/>
</dbReference>
<dbReference type="InterPro" id="IPR002818">
    <property type="entry name" value="DJ-1/PfpI"/>
</dbReference>
<feature type="domain" description="DJ-1/PfpI" evidence="1">
    <location>
        <begin position="5"/>
        <end position="172"/>
    </location>
</feature>
<dbReference type="PANTHER" id="PTHR43130">
    <property type="entry name" value="ARAC-FAMILY TRANSCRIPTIONAL REGULATOR"/>
    <property type="match status" value="1"/>
</dbReference>
<dbReference type="EMBL" id="JOJP01000001">
    <property type="protein sequence ID" value="KEI70974.1"/>
    <property type="molecule type" value="Genomic_DNA"/>
</dbReference>
<dbReference type="Pfam" id="PF01965">
    <property type="entry name" value="DJ-1_PfpI"/>
    <property type="match status" value="1"/>
</dbReference>
<organism evidence="2 3">
    <name type="scientific">Endozoicomonas elysicola</name>
    <dbReference type="NCBI Taxonomy" id="305900"/>
    <lineage>
        <taxon>Bacteria</taxon>
        <taxon>Pseudomonadati</taxon>
        <taxon>Pseudomonadota</taxon>
        <taxon>Gammaproteobacteria</taxon>
        <taxon>Oceanospirillales</taxon>
        <taxon>Endozoicomonadaceae</taxon>
        <taxon>Endozoicomonas</taxon>
    </lineage>
</organism>
<dbReference type="STRING" id="305900.GV64_09670"/>
<comment type="caution">
    <text evidence="2">The sequence shown here is derived from an EMBL/GenBank/DDBJ whole genome shotgun (WGS) entry which is preliminary data.</text>
</comment>
<gene>
    <name evidence="2" type="ORF">GV64_09670</name>
</gene>
<dbReference type="Gene3D" id="3.40.50.880">
    <property type="match status" value="1"/>
</dbReference>
<dbReference type="RefSeq" id="WP_020585146.1">
    <property type="nucleotide sequence ID" value="NZ_JOJP01000001.1"/>
</dbReference>
<keyword evidence="2" id="KW-0315">Glutamine amidotransferase</keyword>
<dbReference type="CDD" id="cd03139">
    <property type="entry name" value="GATase1_PfpI_2"/>
    <property type="match status" value="1"/>
</dbReference>
<protein>
    <submittedName>
        <fullName evidence="2">Glutamine amidotransferase</fullName>
    </submittedName>
</protein>
<proteinExistence type="predicted"/>
<sequence length="194" mass="21300">MNTGIFIYDQAEVLDFSGPYEVFATAARLSFNGKAFSPFLVSESGTLVTARGGYRVQPDYGFHNHPSIDLLIVVGGVHNAEMDKPSVLQWIHSQGKQARLTASVCTGAFLMAAAGLLSNQQNVTTHWEDIPDLQTQFPDLNVIRNTRWVDEGSVITSAGISAGIDMSLHIVSRMHSEALAEKTARQMEFDWQKA</sequence>
<dbReference type="eggNOG" id="COG4977">
    <property type="taxonomic scope" value="Bacteria"/>
</dbReference>
<dbReference type="InterPro" id="IPR052158">
    <property type="entry name" value="INH-QAR"/>
</dbReference>
<dbReference type="SUPFAM" id="SSF52317">
    <property type="entry name" value="Class I glutamine amidotransferase-like"/>
    <property type="match status" value="1"/>
</dbReference>
<dbReference type="AlphaFoldDB" id="A0A081K9Z8"/>
<dbReference type="Proteomes" id="UP000027997">
    <property type="component" value="Unassembled WGS sequence"/>
</dbReference>
<dbReference type="InterPro" id="IPR029062">
    <property type="entry name" value="Class_I_gatase-like"/>
</dbReference>
<evidence type="ECO:0000313" key="2">
    <source>
        <dbReference type="EMBL" id="KEI70974.1"/>
    </source>
</evidence>
<name>A0A081K9Z8_9GAMM</name>
<dbReference type="GO" id="GO:0006355">
    <property type="term" value="P:regulation of DNA-templated transcription"/>
    <property type="evidence" value="ECO:0007669"/>
    <property type="project" value="TreeGrafter"/>
</dbReference>
<evidence type="ECO:0000313" key="3">
    <source>
        <dbReference type="Proteomes" id="UP000027997"/>
    </source>
</evidence>